<gene>
    <name evidence="3" type="ORF">ACFQ3F_04135</name>
</gene>
<reference evidence="4" key="1">
    <citation type="journal article" date="2019" name="Int. J. Syst. Evol. Microbiol.">
        <title>The Global Catalogue of Microorganisms (GCM) 10K type strain sequencing project: providing services to taxonomists for standard genome sequencing and annotation.</title>
        <authorList>
            <consortium name="The Broad Institute Genomics Platform"/>
            <consortium name="The Broad Institute Genome Sequencing Center for Infectious Disease"/>
            <person name="Wu L."/>
            <person name="Ma J."/>
        </authorList>
    </citation>
    <scope>NUCLEOTIDE SEQUENCE [LARGE SCALE GENOMIC DNA]</scope>
    <source>
        <strain evidence="4">CCUG 52478</strain>
    </source>
</reference>
<sequence length="164" mass="17244">MSSRARLLPVVPLLLLPLSACGHENDDRATDSIAPAPAPSATESPSGTPESTGRYPAFAATDYVYRLEVMCFCPQVGPVKVRVEGGKVAGATALSGDGRGKPAPDYTRLSINDIIAMANDPAAAKVEVTWPDGQDHPTSVAVDRIANATDDEVTYTIKNVRVLP</sequence>
<proteinExistence type="predicted"/>
<organism evidence="3 4">
    <name type="scientific">Nocardioides ginsengisoli</name>
    <dbReference type="NCBI Taxonomy" id="363868"/>
    <lineage>
        <taxon>Bacteria</taxon>
        <taxon>Bacillati</taxon>
        <taxon>Actinomycetota</taxon>
        <taxon>Actinomycetes</taxon>
        <taxon>Propionibacteriales</taxon>
        <taxon>Nocardioidaceae</taxon>
        <taxon>Nocardioides</taxon>
    </lineage>
</organism>
<dbReference type="RefSeq" id="WP_367917558.1">
    <property type="nucleotide sequence ID" value="NZ_BAABAC010000005.1"/>
</dbReference>
<accession>A0ABW3VW45</accession>
<dbReference type="EMBL" id="JBHTLX010000005">
    <property type="protein sequence ID" value="MFD1246969.1"/>
    <property type="molecule type" value="Genomic_DNA"/>
</dbReference>
<evidence type="ECO:0000256" key="1">
    <source>
        <dbReference type="SAM" id="MobiDB-lite"/>
    </source>
</evidence>
<feature type="compositionally biased region" description="Low complexity" evidence="1">
    <location>
        <begin position="31"/>
        <end position="53"/>
    </location>
</feature>
<protein>
    <submittedName>
        <fullName evidence="3">DUF6174 domain-containing protein</fullName>
    </submittedName>
</protein>
<keyword evidence="4" id="KW-1185">Reference proteome</keyword>
<dbReference type="Pfam" id="PF19671">
    <property type="entry name" value="DUF6174"/>
    <property type="match status" value="1"/>
</dbReference>
<feature type="signal peptide" evidence="2">
    <location>
        <begin position="1"/>
        <end position="22"/>
    </location>
</feature>
<keyword evidence="2" id="KW-0732">Signal</keyword>
<comment type="caution">
    <text evidence="3">The sequence shown here is derived from an EMBL/GenBank/DDBJ whole genome shotgun (WGS) entry which is preliminary data.</text>
</comment>
<feature type="region of interest" description="Disordered" evidence="1">
    <location>
        <begin position="26"/>
        <end position="53"/>
    </location>
</feature>
<evidence type="ECO:0000313" key="3">
    <source>
        <dbReference type="EMBL" id="MFD1246969.1"/>
    </source>
</evidence>
<evidence type="ECO:0000313" key="4">
    <source>
        <dbReference type="Proteomes" id="UP001597229"/>
    </source>
</evidence>
<dbReference type="Proteomes" id="UP001597229">
    <property type="component" value="Unassembled WGS sequence"/>
</dbReference>
<evidence type="ECO:0000256" key="2">
    <source>
        <dbReference type="SAM" id="SignalP"/>
    </source>
</evidence>
<feature type="chain" id="PRO_5045497517" evidence="2">
    <location>
        <begin position="23"/>
        <end position="164"/>
    </location>
</feature>
<name>A0ABW3VW45_9ACTN</name>
<dbReference type="InterPro" id="IPR046172">
    <property type="entry name" value="DUF6174"/>
</dbReference>